<keyword evidence="2" id="KW-0442">Lipid degradation</keyword>
<evidence type="ECO:0000256" key="3">
    <source>
        <dbReference type="SAM" id="MobiDB-lite"/>
    </source>
</evidence>
<accession>A0A1H1QR82</accession>
<dbReference type="GO" id="GO:0016042">
    <property type="term" value="P:lipid catabolic process"/>
    <property type="evidence" value="ECO:0007669"/>
    <property type="project" value="UniProtKB-UniRule"/>
</dbReference>
<name>A0A1H1QR82_9ACTN</name>
<feature type="region of interest" description="Disordered" evidence="3">
    <location>
        <begin position="601"/>
        <end position="668"/>
    </location>
</feature>
<feature type="active site" description="Proton acceptor" evidence="2">
    <location>
        <position position="406"/>
    </location>
</feature>
<dbReference type="InterPro" id="IPR002641">
    <property type="entry name" value="PNPLA_dom"/>
</dbReference>
<feature type="region of interest" description="Disordered" evidence="3">
    <location>
        <begin position="433"/>
        <end position="460"/>
    </location>
</feature>
<dbReference type="GO" id="GO:0016787">
    <property type="term" value="F:hydrolase activity"/>
    <property type="evidence" value="ECO:0007669"/>
    <property type="project" value="UniProtKB-UniRule"/>
</dbReference>
<evidence type="ECO:0000256" key="2">
    <source>
        <dbReference type="PROSITE-ProRule" id="PRU01161"/>
    </source>
</evidence>
<feature type="compositionally biased region" description="Pro residues" evidence="3">
    <location>
        <begin position="15"/>
        <end position="26"/>
    </location>
</feature>
<keyword evidence="4" id="KW-0812">Transmembrane</keyword>
<gene>
    <name evidence="6" type="ORF">SAMN04488570_1484</name>
</gene>
<evidence type="ECO:0000259" key="5">
    <source>
        <dbReference type="PROSITE" id="PS51635"/>
    </source>
</evidence>
<dbReference type="EMBL" id="LT629757">
    <property type="protein sequence ID" value="SDS26002.1"/>
    <property type="molecule type" value="Genomic_DNA"/>
</dbReference>
<reference evidence="7" key="1">
    <citation type="submission" date="2016-10" db="EMBL/GenBank/DDBJ databases">
        <authorList>
            <person name="Varghese N."/>
            <person name="Submissions S."/>
        </authorList>
    </citation>
    <scope>NUCLEOTIDE SEQUENCE [LARGE SCALE GENOMIC DNA]</scope>
    <source>
        <strain evidence="7">DSM 22127</strain>
    </source>
</reference>
<dbReference type="PROSITE" id="PS51635">
    <property type="entry name" value="PNPLA"/>
    <property type="match status" value="1"/>
</dbReference>
<organism evidence="6 7">
    <name type="scientific">Nocardioides scoriae</name>
    <dbReference type="NCBI Taxonomy" id="642780"/>
    <lineage>
        <taxon>Bacteria</taxon>
        <taxon>Bacillati</taxon>
        <taxon>Actinomycetota</taxon>
        <taxon>Actinomycetes</taxon>
        <taxon>Propionibacteriales</taxon>
        <taxon>Nocardioidaceae</taxon>
        <taxon>Nocardioides</taxon>
    </lineage>
</organism>
<feature type="region of interest" description="Disordered" evidence="3">
    <location>
        <begin position="1"/>
        <end position="26"/>
    </location>
</feature>
<protein>
    <submittedName>
        <fullName evidence="6">Patatin-like phospholipase</fullName>
    </submittedName>
</protein>
<dbReference type="OrthoDB" id="9770965at2"/>
<dbReference type="Gene3D" id="3.40.1090.10">
    <property type="entry name" value="Cytosolic phospholipase A2 catalytic domain"/>
    <property type="match status" value="1"/>
</dbReference>
<feature type="domain" description="PNPLA" evidence="5">
    <location>
        <begin position="31"/>
        <end position="419"/>
    </location>
</feature>
<keyword evidence="1 2" id="KW-0443">Lipid metabolism</keyword>
<proteinExistence type="predicted"/>
<feature type="compositionally biased region" description="Basic and acidic residues" evidence="3">
    <location>
        <begin position="613"/>
        <end position="625"/>
    </location>
</feature>
<dbReference type="SUPFAM" id="SSF52151">
    <property type="entry name" value="FabD/lysophospholipase-like"/>
    <property type="match status" value="1"/>
</dbReference>
<sequence length="668" mass="71379">MSEPQTESRSATNGAPPPAPGPPGPPLECDLVMKGGITSGVVYPLAVTELSRVYRLRSVGGASAGAIAAAAAACAELGRTSGGFEKLTALPRLLTETVAPGRSRLFTLFAPQPRMRRLFGLVTAGLGTSGRARGRAMAVAALRAWLPRAALGAAPGLLLVVLGFVLGGAGAWACLVAGLLLAVVGLVAGTAWGALRDVADLPEVGFGLSSGATPPGARTPALTPWLHETFQDLAGRTVDDPPVTFGDLETVGVRLQLMTTNLTRRQPLTMPLADDDYWWEPAHFRTLFPAAVVDRMEHADPTPRTPLDRDDWVRAVDRLRAGGQEPRLLPFPAPADLPVVVAVRMSLSFPGLIAAVPLHAYDEQRVVNRTCRERTLARYDADPGCAPEDALADLPPREAVVNWFSDGGICANLPLHFFDAAIPRRPTFAINLAEFPPDRPKSPDERANSDLPADDEQVPRRQTVWEGSGLGLLLTFFGSIVETARTWVDEAQLAMPGYRDRIVTVLHDETEGGLNLDMPESVVLALSQRGAGAAGLLVERYAGDQPGVVPAAGWDSHRWLRFRTAGAAFSDVLASFRAGYETVLPGTTPYSRWVGIDADGRPADAPLPSYPVEGERRDAVNRRTEGLLGTAEEWRRDPADAFTHGAPEPRPQMRLVPSDRAGQPPGPR</sequence>
<feature type="compositionally biased region" description="Basic and acidic residues" evidence="3">
    <location>
        <begin position="436"/>
        <end position="448"/>
    </location>
</feature>
<evidence type="ECO:0000256" key="4">
    <source>
        <dbReference type="SAM" id="Phobius"/>
    </source>
</evidence>
<keyword evidence="2" id="KW-0378">Hydrolase</keyword>
<evidence type="ECO:0000313" key="7">
    <source>
        <dbReference type="Proteomes" id="UP000198859"/>
    </source>
</evidence>
<keyword evidence="4" id="KW-0472">Membrane</keyword>
<feature type="transmembrane region" description="Helical" evidence="4">
    <location>
        <begin position="170"/>
        <end position="195"/>
    </location>
</feature>
<dbReference type="Proteomes" id="UP000198859">
    <property type="component" value="Chromosome I"/>
</dbReference>
<dbReference type="STRING" id="642780.SAMN04488570_1484"/>
<feature type="transmembrane region" description="Helical" evidence="4">
    <location>
        <begin position="145"/>
        <end position="164"/>
    </location>
</feature>
<dbReference type="AlphaFoldDB" id="A0A1H1QR82"/>
<evidence type="ECO:0000256" key="1">
    <source>
        <dbReference type="ARBA" id="ARBA00023098"/>
    </source>
</evidence>
<dbReference type="RefSeq" id="WP_091727857.1">
    <property type="nucleotide sequence ID" value="NZ_LT629757.1"/>
</dbReference>
<evidence type="ECO:0000313" key="6">
    <source>
        <dbReference type="EMBL" id="SDS26002.1"/>
    </source>
</evidence>
<keyword evidence="4" id="KW-1133">Transmembrane helix</keyword>
<keyword evidence="7" id="KW-1185">Reference proteome</keyword>
<feature type="active site" description="Nucleophile" evidence="2">
    <location>
        <position position="63"/>
    </location>
</feature>
<comment type="caution">
    <text evidence="2">Lacks conserved residue(s) required for the propagation of feature annotation.</text>
</comment>
<dbReference type="InterPro" id="IPR016035">
    <property type="entry name" value="Acyl_Trfase/lysoPLipase"/>
</dbReference>
<feature type="short sequence motif" description="DGA/G" evidence="2">
    <location>
        <begin position="406"/>
        <end position="408"/>
    </location>
</feature>
<feature type="short sequence motif" description="GXSXG" evidence="2">
    <location>
        <begin position="61"/>
        <end position="65"/>
    </location>
</feature>
<feature type="compositionally biased region" description="Polar residues" evidence="3">
    <location>
        <begin position="1"/>
        <end position="13"/>
    </location>
</feature>